<evidence type="ECO:0000256" key="2">
    <source>
        <dbReference type="ARBA" id="ARBA00004689"/>
    </source>
</evidence>
<comment type="pathway">
    <text evidence="2 10">Amino-acid biosynthesis; L-leucine biosynthesis; L-leucine from 3-methyl-2-oxobutanoate: step 1/4.</text>
</comment>
<dbReference type="GO" id="GO:0000287">
    <property type="term" value="F:magnesium ion binding"/>
    <property type="evidence" value="ECO:0007669"/>
    <property type="project" value="UniProtKB-UniRule"/>
</dbReference>
<dbReference type="InterPro" id="IPR000891">
    <property type="entry name" value="PYR_CT"/>
</dbReference>
<evidence type="ECO:0000259" key="11">
    <source>
        <dbReference type="PROSITE" id="PS50991"/>
    </source>
</evidence>
<dbReference type="GO" id="GO:0005737">
    <property type="term" value="C:cytoplasm"/>
    <property type="evidence" value="ECO:0007669"/>
    <property type="project" value="UniProtKB-SubCell"/>
</dbReference>
<dbReference type="SMART" id="SM00917">
    <property type="entry name" value="LeuA_dimer"/>
    <property type="match status" value="1"/>
</dbReference>
<dbReference type="SUPFAM" id="SSF89000">
    <property type="entry name" value="post-HMGL domain-like"/>
    <property type="match status" value="1"/>
</dbReference>
<dbReference type="InterPro" id="IPR039371">
    <property type="entry name" value="LeuA_N_DRE-TIM"/>
</dbReference>
<reference evidence="13" key="2">
    <citation type="submission" date="2015-04" db="EMBL/GenBank/DDBJ databases">
        <title>A butyrogenic pathway from the amino acid lysine in a human gut commensal.</title>
        <authorList>
            <person name="de Vos W.M."/>
            <person name="Bui N.T.P."/>
            <person name="Plugge C.M."/>
            <person name="Ritari J."/>
        </authorList>
    </citation>
    <scope>NUCLEOTIDE SEQUENCE [LARGE SCALE GENOMIC DNA]</scope>
    <source>
        <strain evidence="13">AF211</strain>
    </source>
</reference>
<dbReference type="InterPro" id="IPR013709">
    <property type="entry name" value="2-isopropylmalate_synth_dimer"/>
</dbReference>
<evidence type="ECO:0000256" key="1">
    <source>
        <dbReference type="ARBA" id="ARBA00000064"/>
    </source>
</evidence>
<dbReference type="RefSeq" id="WP_058117832.1">
    <property type="nucleotide sequence ID" value="NZ_CP011307.1"/>
</dbReference>
<comment type="subcellular location">
    <subcellularLocation>
        <location evidence="10">Cytoplasm</location>
    </subcellularLocation>
</comment>
<evidence type="ECO:0000313" key="12">
    <source>
        <dbReference type="EMBL" id="ALP94256.1"/>
    </source>
</evidence>
<evidence type="ECO:0000256" key="10">
    <source>
        <dbReference type="HAMAP-Rule" id="MF_00572"/>
    </source>
</evidence>
<organism evidence="12 13">
    <name type="scientific">Intestinimonas butyriciproducens</name>
    <dbReference type="NCBI Taxonomy" id="1297617"/>
    <lineage>
        <taxon>Bacteria</taxon>
        <taxon>Bacillati</taxon>
        <taxon>Bacillota</taxon>
        <taxon>Clostridia</taxon>
        <taxon>Eubacteriales</taxon>
        <taxon>Intestinimonas</taxon>
    </lineage>
</organism>
<gene>
    <name evidence="10" type="primary">leuA</name>
    <name evidence="12" type="ORF">IB211_01865c</name>
</gene>
<feature type="binding site" evidence="10">
    <location>
        <position position="40"/>
    </location>
    <ligand>
        <name>Mg(2+)</name>
        <dbReference type="ChEBI" id="CHEBI:18420"/>
    </ligand>
</feature>
<dbReference type="CDD" id="cd07942">
    <property type="entry name" value="DRE_TIM_LeuA"/>
    <property type="match status" value="1"/>
</dbReference>
<dbReference type="PROSITE" id="PS50991">
    <property type="entry name" value="PYR_CT"/>
    <property type="match status" value="1"/>
</dbReference>
<name>A0A0S2W5G3_9FIRM</name>
<feature type="region of interest" description="Regulatory domain" evidence="10">
    <location>
        <begin position="441"/>
        <end position="561"/>
    </location>
</feature>
<dbReference type="HAMAP" id="MF_00572">
    <property type="entry name" value="LeuA_type2"/>
    <property type="match status" value="1"/>
</dbReference>
<keyword evidence="6 10" id="KW-0028">Amino-acid biosynthesis</keyword>
<comment type="subunit">
    <text evidence="10">Homodimer.</text>
</comment>
<dbReference type="EMBL" id="CP011307">
    <property type="protein sequence ID" value="ALP94256.1"/>
    <property type="molecule type" value="Genomic_DNA"/>
</dbReference>
<dbReference type="PATRIC" id="fig|1297617.4.peg.1921"/>
<comment type="catalytic activity">
    <reaction evidence="1 10">
        <text>3-methyl-2-oxobutanoate + acetyl-CoA + H2O = (2S)-2-isopropylmalate + CoA + H(+)</text>
        <dbReference type="Rhea" id="RHEA:21524"/>
        <dbReference type="ChEBI" id="CHEBI:1178"/>
        <dbReference type="ChEBI" id="CHEBI:11851"/>
        <dbReference type="ChEBI" id="CHEBI:15377"/>
        <dbReference type="ChEBI" id="CHEBI:15378"/>
        <dbReference type="ChEBI" id="CHEBI:57287"/>
        <dbReference type="ChEBI" id="CHEBI:57288"/>
        <dbReference type="EC" id="2.3.3.13"/>
    </reaction>
</comment>
<feature type="binding site" evidence="10">
    <location>
        <position position="246"/>
    </location>
    <ligand>
        <name>Mg(2+)</name>
        <dbReference type="ChEBI" id="CHEBI:18420"/>
    </ligand>
</feature>
<dbReference type="PROSITE" id="PS00816">
    <property type="entry name" value="AIPM_HOMOCIT_SYNTH_2"/>
    <property type="match status" value="1"/>
</dbReference>
<comment type="function">
    <text evidence="10">Catalyzes the condensation of the acetyl group of acetyl-CoA with 3-methyl-2-oxobutanoate (2-ketoisovalerate) to form 3-carboxy-3-hydroxy-4-methylpentanoate (2-isopropylmalate).</text>
</comment>
<dbReference type="eggNOG" id="COG0119">
    <property type="taxonomic scope" value="Bacteria"/>
</dbReference>
<dbReference type="SUPFAM" id="SSF51569">
    <property type="entry name" value="Aldolase"/>
    <property type="match status" value="1"/>
</dbReference>
<keyword evidence="13" id="KW-1185">Reference proteome</keyword>
<proteinExistence type="inferred from homology"/>
<dbReference type="Pfam" id="PF08502">
    <property type="entry name" value="LeuA_dimer"/>
    <property type="match status" value="1"/>
</dbReference>
<keyword evidence="7 10" id="KW-0808">Transferase</keyword>
<dbReference type="AlphaFoldDB" id="A0A0S2W5G3"/>
<dbReference type="GO" id="GO:0003852">
    <property type="term" value="F:2-isopropylmalate synthase activity"/>
    <property type="evidence" value="ECO:0007669"/>
    <property type="project" value="UniProtKB-UniRule"/>
</dbReference>
<feature type="binding site" evidence="10">
    <location>
        <position position="282"/>
    </location>
    <ligand>
        <name>Mg(2+)</name>
        <dbReference type="ChEBI" id="CHEBI:18420"/>
    </ligand>
</feature>
<dbReference type="InterPro" id="IPR005668">
    <property type="entry name" value="IPM_Synthase"/>
</dbReference>
<evidence type="ECO:0000256" key="7">
    <source>
        <dbReference type="ARBA" id="ARBA00022679"/>
    </source>
</evidence>
<evidence type="ECO:0000256" key="9">
    <source>
        <dbReference type="ARBA" id="ARBA00023304"/>
    </source>
</evidence>
<comment type="similarity">
    <text evidence="3 10">Belongs to the alpha-IPM synthase/homocitrate synthase family. LeuA type 2 subfamily.</text>
</comment>
<keyword evidence="9 10" id="KW-0100">Branched-chain amino acid biosynthesis</keyword>
<keyword evidence="10" id="KW-0460">Magnesium</keyword>
<dbReference type="UniPathway" id="UPA00048">
    <property type="reaction ID" value="UER00070"/>
</dbReference>
<dbReference type="SUPFAM" id="SSF110921">
    <property type="entry name" value="2-isopropylmalate synthase LeuA, allosteric (dimerisation) domain"/>
    <property type="match status" value="1"/>
</dbReference>
<dbReference type="KEGG" id="ibu:IB211_01865c"/>
<evidence type="ECO:0000256" key="8">
    <source>
        <dbReference type="ARBA" id="ARBA00022723"/>
    </source>
</evidence>
<dbReference type="STRING" id="1297617.IB211_01865c"/>
<feature type="binding site" evidence="10">
    <location>
        <position position="248"/>
    </location>
    <ligand>
        <name>Mg(2+)</name>
        <dbReference type="ChEBI" id="CHEBI:18420"/>
    </ligand>
</feature>
<evidence type="ECO:0000256" key="4">
    <source>
        <dbReference type="ARBA" id="ARBA00012973"/>
    </source>
</evidence>
<evidence type="ECO:0000313" key="13">
    <source>
        <dbReference type="Proteomes" id="UP000064844"/>
    </source>
</evidence>
<protein>
    <recommendedName>
        <fullName evidence="4 10">2-isopropylmalate synthase</fullName>
        <ecNumber evidence="4 10">2.3.3.13</ecNumber>
    </recommendedName>
    <alternativeName>
        <fullName evidence="10">Alpha-IPM synthase</fullName>
    </alternativeName>
    <alternativeName>
        <fullName evidence="10">Alpha-isopropylmalate synthase</fullName>
    </alternativeName>
</protein>
<dbReference type="Pfam" id="PF00682">
    <property type="entry name" value="HMGL-like"/>
    <property type="match status" value="1"/>
</dbReference>
<dbReference type="Pfam" id="PF22615">
    <property type="entry name" value="IPMS_D2"/>
    <property type="match status" value="1"/>
</dbReference>
<dbReference type="EC" id="2.3.3.13" evidence="4 10"/>
<keyword evidence="10" id="KW-0963">Cytoplasm</keyword>
<dbReference type="NCBIfam" id="NF002991">
    <property type="entry name" value="PRK03739.1"/>
    <property type="match status" value="1"/>
</dbReference>
<evidence type="ECO:0000256" key="6">
    <source>
        <dbReference type="ARBA" id="ARBA00022605"/>
    </source>
</evidence>
<dbReference type="InterPro" id="IPR054692">
    <property type="entry name" value="LeuA-like_post-cat"/>
</dbReference>
<feature type="domain" description="Pyruvate carboxyltransferase" evidence="11">
    <location>
        <begin position="31"/>
        <end position="307"/>
    </location>
</feature>
<dbReference type="InterPro" id="IPR036230">
    <property type="entry name" value="LeuA_allosteric_dom_sf"/>
</dbReference>
<accession>A0A0S2W5G3</accession>
<sequence>MVKDPKNKYIPFVPIKMEHRAWPDHQITHPPVWCSVDLRDGNQALVDPMNVEEKLELFHTLVDIGVKEIEVGFPSASETEYEFLQALIDGHHIPDDVTIQMLVQARPHLIRKTFEAMEGAKNVILHFYNSTSTLQRKVVFHSDMDGIIQIAVDAAKLIRELSEPVIRGGTNLRYQYSPESFMGTEMDNAVLICQRVLEELGATPENKVILNLPSTVENCMPNYFADEIEYFIEHLPSRDCAIISLHPHNDRGEGVATAEMGLLAGAERMEATLFGNGERTGNVDMVTLAMNMYTQGVNPGLDFSNINQIRSVYERVTKMKVGERQPYVGELVFTAFSGSHQDAINKGVQYMRESNSTLWEVPYLPIDPSDVGRQYEPIIRINSQSGKGGAAFVMQANFGYDIPKAMQPEFGQIVQVETDRVGTELKPERIYELFRDAYIDIDAPYRLIKHAFRESTDGTGVSHVTFEGTLSHKDTVFQVSGEGNGPIDAFFNAIHGQKMDRFTFVDYKEHAIQAGSDSMAVAYIQLRDAQGTDHFGVGVDHNINLAPLRGILSAINRAVGK</sequence>
<keyword evidence="12" id="KW-0012">Acyltransferase</keyword>
<dbReference type="Proteomes" id="UP000064844">
    <property type="component" value="Chromosome"/>
</dbReference>
<keyword evidence="5 10" id="KW-0432">Leucine biosynthesis</keyword>
<evidence type="ECO:0000256" key="3">
    <source>
        <dbReference type="ARBA" id="ARBA00009767"/>
    </source>
</evidence>
<comment type="cofactor">
    <cofactor evidence="10">
        <name>Mg(2+)</name>
        <dbReference type="ChEBI" id="CHEBI:18420"/>
    </cofactor>
</comment>
<dbReference type="PROSITE" id="PS00815">
    <property type="entry name" value="AIPM_HOMOCIT_SYNTH_1"/>
    <property type="match status" value="1"/>
</dbReference>
<evidence type="ECO:0000256" key="5">
    <source>
        <dbReference type="ARBA" id="ARBA00022430"/>
    </source>
</evidence>
<keyword evidence="8 10" id="KW-0479">Metal-binding</keyword>
<dbReference type="PANTHER" id="PTHR46911">
    <property type="match status" value="1"/>
</dbReference>
<dbReference type="Gene3D" id="3.30.160.270">
    <property type="match status" value="1"/>
</dbReference>
<dbReference type="GO" id="GO:0009098">
    <property type="term" value="P:L-leucine biosynthetic process"/>
    <property type="evidence" value="ECO:0007669"/>
    <property type="project" value="UniProtKB-UniRule"/>
</dbReference>
<dbReference type="PANTHER" id="PTHR46911:SF1">
    <property type="entry name" value="2-ISOPROPYLMALATE SYNTHASE"/>
    <property type="match status" value="1"/>
</dbReference>
<dbReference type="InterPro" id="IPR013785">
    <property type="entry name" value="Aldolase_TIM"/>
</dbReference>
<dbReference type="NCBIfam" id="TIGR00970">
    <property type="entry name" value="leuA_yeast"/>
    <property type="match status" value="1"/>
</dbReference>
<reference evidence="12 13" key="1">
    <citation type="journal article" date="2015" name="Nat. Commun.">
        <title>Production of butyrate from lysine and the Amadori product fructoselysine by a human gut commensal.</title>
        <authorList>
            <person name="Bui T.P."/>
            <person name="Ritari J."/>
            <person name="Boeren S."/>
            <person name="de Waard P."/>
            <person name="Plugge C.M."/>
            <person name="de Vos W.M."/>
        </authorList>
    </citation>
    <scope>NUCLEOTIDE SEQUENCE [LARGE SCALE GENOMIC DNA]</scope>
    <source>
        <strain evidence="12 13">AF211</strain>
    </source>
</reference>
<dbReference type="Gene3D" id="3.20.20.70">
    <property type="entry name" value="Aldolase class I"/>
    <property type="match status" value="1"/>
</dbReference>
<dbReference type="InterPro" id="IPR002034">
    <property type="entry name" value="AIPM/Hcit_synth_CS"/>
</dbReference>
<dbReference type="GO" id="GO:0003985">
    <property type="term" value="F:acetyl-CoA C-acetyltransferase activity"/>
    <property type="evidence" value="ECO:0007669"/>
    <property type="project" value="UniProtKB-UniRule"/>
</dbReference>